<keyword evidence="3" id="KW-1133">Transmembrane helix</keyword>
<keyword evidence="2 3" id="KW-0472">Membrane</keyword>
<dbReference type="SUPFAM" id="SSF56601">
    <property type="entry name" value="beta-lactamase/transpeptidase-like"/>
    <property type="match status" value="1"/>
</dbReference>
<evidence type="ECO:0000313" key="5">
    <source>
        <dbReference type="EMBL" id="AJC74350.1"/>
    </source>
</evidence>
<dbReference type="Gene3D" id="3.30.450.330">
    <property type="match status" value="1"/>
</dbReference>
<sequence length="596" mass="66404">MGNKLVSNRLKFLIFTFLFFSVGSFVLLSLRSSHFRVGPVWTIRIPASRGKILDAQGRLCAYDGFVSVAYLDIDYLKSANLDRLKPHLELLLKNFNVGKTAQDVFASRQRFLRLGEATSRDEILRLIPTELLPYVSIELEPRRKRFTDFGIDKILGTVIGNRGVGGVEEALDSQLRGKKDGRAFLRFSGFVTLSPKLESLREPIDGKDIRLTIDMEFQRTCYEEILKAREQNQAVSVGAIVMETKTGRIRAMVTTRSWNDAVLGYFEPGSSLKPIVYAIALESGVISGEETFNCTGQIKPVPEVDVVVRDIDVHGVVSVSEALIHSCNSATIMIAKRIKEQLGDEVYYEWLKRFGFGEKTNIEIAGEIPGVLRKPSQWSKIDFAMVSIGQGIGTPPVQFLAAFNVLANSGKYVKPTIVEGGSVEEKRVISERTSDFIRKALHRVVLEGTGKRADVFEVSVAGKTGTAQKLVGGKDKDRYFSIFVGYFPAEDPLYTILVYIDEPSAGAYLAGEVAAPVFAAIVKRILQIRKEHPLKVVATVMPDLRGLTLRDALLILEQIGIRKEDIRYEGVGTVKEQYPEPGAIDFRDKRIFLKLQ</sequence>
<dbReference type="PANTHER" id="PTHR30627:SF1">
    <property type="entry name" value="PEPTIDOGLYCAN D,D-TRANSPEPTIDASE FTSI"/>
    <property type="match status" value="1"/>
</dbReference>
<dbReference type="SUPFAM" id="SSF56519">
    <property type="entry name" value="Penicillin binding protein dimerisation domain"/>
    <property type="match status" value="1"/>
</dbReference>
<feature type="transmembrane region" description="Helical" evidence="3">
    <location>
        <begin position="12"/>
        <end position="30"/>
    </location>
</feature>
<dbReference type="OrthoDB" id="9757901at2"/>
<reference evidence="5 6" key="1">
    <citation type="submission" date="2014-01" db="EMBL/GenBank/DDBJ databases">
        <title>Genome sequencing of Thermotog hypogea.</title>
        <authorList>
            <person name="Zhang X."/>
            <person name="Alvare G."/>
            <person name="Fristensky B."/>
            <person name="Chen L."/>
            <person name="Suen T."/>
            <person name="Chen Q."/>
            <person name="Ma K."/>
        </authorList>
    </citation>
    <scope>NUCLEOTIDE SEQUENCE [LARGE SCALE GENOMIC DNA]</scope>
    <source>
        <strain evidence="5 6">DSM 11164</strain>
    </source>
</reference>
<evidence type="ECO:0000256" key="1">
    <source>
        <dbReference type="ARBA" id="ARBA00004370"/>
    </source>
</evidence>
<feature type="domain" description="PASTA" evidence="4">
    <location>
        <begin position="535"/>
        <end position="596"/>
    </location>
</feature>
<dbReference type="PROSITE" id="PS51178">
    <property type="entry name" value="PASTA"/>
    <property type="match status" value="1"/>
</dbReference>
<dbReference type="EMBL" id="CP007141">
    <property type="protein sequence ID" value="AJC74350.1"/>
    <property type="molecule type" value="Genomic_DNA"/>
</dbReference>
<keyword evidence="3" id="KW-0812">Transmembrane</keyword>
<dbReference type="GO" id="GO:0071555">
    <property type="term" value="P:cell wall organization"/>
    <property type="evidence" value="ECO:0007669"/>
    <property type="project" value="TreeGrafter"/>
</dbReference>
<gene>
    <name evidence="5" type="ORF">AJ81_09375</name>
</gene>
<dbReference type="GO" id="GO:0016740">
    <property type="term" value="F:transferase activity"/>
    <property type="evidence" value="ECO:0007669"/>
    <property type="project" value="UniProtKB-KW"/>
</dbReference>
<dbReference type="InterPro" id="IPR005543">
    <property type="entry name" value="PASTA_dom"/>
</dbReference>
<protein>
    <submittedName>
        <fullName evidence="5">Peptidoglycan glycosyltransferase</fullName>
    </submittedName>
</protein>
<dbReference type="SUPFAM" id="SSF54184">
    <property type="entry name" value="Penicillin-binding protein 2x (pbp-2x), c-terminal domain"/>
    <property type="match status" value="1"/>
</dbReference>
<dbReference type="InterPro" id="IPR050515">
    <property type="entry name" value="Beta-lactam/transpept"/>
</dbReference>
<dbReference type="AlphaFoldDB" id="A0A0X1KSQ1"/>
<comment type="subcellular location">
    <subcellularLocation>
        <location evidence="1">Membrane</location>
    </subcellularLocation>
</comment>
<dbReference type="PANTHER" id="PTHR30627">
    <property type="entry name" value="PEPTIDOGLYCAN D,D-TRANSPEPTIDASE"/>
    <property type="match status" value="1"/>
</dbReference>
<dbReference type="InterPro" id="IPR036138">
    <property type="entry name" value="PBP_dimer_sf"/>
</dbReference>
<name>A0A0X1KSQ1_9THEM</name>
<dbReference type="PaxDb" id="1123384-AJ81_09375"/>
<dbReference type="Gene3D" id="3.40.710.10">
    <property type="entry name" value="DD-peptidase/beta-lactamase superfamily"/>
    <property type="match status" value="1"/>
</dbReference>
<dbReference type="SMART" id="SM00740">
    <property type="entry name" value="PASTA"/>
    <property type="match status" value="1"/>
</dbReference>
<organism evidence="5 6">
    <name type="scientific">Pseudothermotoga hypogea DSM 11164 = NBRC 106472</name>
    <dbReference type="NCBI Taxonomy" id="1123384"/>
    <lineage>
        <taxon>Bacteria</taxon>
        <taxon>Thermotogati</taxon>
        <taxon>Thermotogota</taxon>
        <taxon>Thermotogae</taxon>
        <taxon>Thermotogales</taxon>
        <taxon>Thermotogaceae</taxon>
        <taxon>Pseudothermotoga</taxon>
    </lineage>
</organism>
<dbReference type="Proteomes" id="UP000077469">
    <property type="component" value="Chromosome"/>
</dbReference>
<evidence type="ECO:0000313" key="6">
    <source>
        <dbReference type="Proteomes" id="UP000077469"/>
    </source>
</evidence>
<dbReference type="InterPro" id="IPR001460">
    <property type="entry name" value="PCN-bd_Tpept"/>
</dbReference>
<evidence type="ECO:0000256" key="3">
    <source>
        <dbReference type="SAM" id="Phobius"/>
    </source>
</evidence>
<dbReference type="STRING" id="1123384.AJ81_09375"/>
<proteinExistence type="predicted"/>
<dbReference type="CDD" id="cd06575">
    <property type="entry name" value="PASTA_Pbp2x-like_2"/>
    <property type="match status" value="1"/>
</dbReference>
<keyword evidence="5" id="KW-0808">Transferase</keyword>
<dbReference type="GO" id="GO:0008658">
    <property type="term" value="F:penicillin binding"/>
    <property type="evidence" value="ECO:0007669"/>
    <property type="project" value="InterPro"/>
</dbReference>
<dbReference type="InterPro" id="IPR012338">
    <property type="entry name" value="Beta-lactam/transpept-like"/>
</dbReference>
<accession>A0A0X1KSQ1</accession>
<dbReference type="KEGG" id="phy:AJ81_09375"/>
<evidence type="ECO:0000256" key="2">
    <source>
        <dbReference type="ARBA" id="ARBA00023136"/>
    </source>
</evidence>
<dbReference type="Pfam" id="PF00905">
    <property type="entry name" value="Transpeptidase"/>
    <property type="match status" value="1"/>
</dbReference>
<dbReference type="PATRIC" id="fig|1123384.7.peg.1887"/>
<keyword evidence="6" id="KW-1185">Reference proteome</keyword>
<dbReference type="Gene3D" id="3.90.1310.10">
    <property type="entry name" value="Penicillin-binding protein 2a (Domain 2)"/>
    <property type="match status" value="1"/>
</dbReference>
<dbReference type="Pfam" id="PF03793">
    <property type="entry name" value="PASTA"/>
    <property type="match status" value="1"/>
</dbReference>
<evidence type="ECO:0000259" key="4">
    <source>
        <dbReference type="PROSITE" id="PS51178"/>
    </source>
</evidence>
<dbReference type="GO" id="GO:0005886">
    <property type="term" value="C:plasma membrane"/>
    <property type="evidence" value="ECO:0007669"/>
    <property type="project" value="TreeGrafter"/>
</dbReference>